<dbReference type="InterPro" id="IPR008523">
    <property type="entry name" value="DUF805"/>
</dbReference>
<keyword evidence="1" id="KW-0472">Membrane</keyword>
<accession>A0ABT2I250</accession>
<dbReference type="RefSeq" id="WP_260044452.1">
    <property type="nucleotide sequence ID" value="NZ_JANZXA010000002.1"/>
</dbReference>
<dbReference type="Proteomes" id="UP001165583">
    <property type="component" value="Unassembled WGS sequence"/>
</dbReference>
<organism evidence="2 3">
    <name type="scientific">Novosphingobium mangrovi</name>
    <name type="common">ex Huang et al. 2023</name>
    <dbReference type="NCBI Taxonomy" id="2976432"/>
    <lineage>
        <taxon>Bacteria</taxon>
        <taxon>Pseudomonadati</taxon>
        <taxon>Pseudomonadota</taxon>
        <taxon>Alphaproteobacteria</taxon>
        <taxon>Sphingomonadales</taxon>
        <taxon>Sphingomonadaceae</taxon>
        <taxon>Novosphingobium</taxon>
    </lineage>
</organism>
<keyword evidence="1" id="KW-1133">Transmembrane helix</keyword>
<protein>
    <submittedName>
        <fullName evidence="2">DUF805 domain-containing protein</fullName>
    </submittedName>
</protein>
<feature type="transmembrane region" description="Helical" evidence="1">
    <location>
        <begin position="24"/>
        <end position="45"/>
    </location>
</feature>
<reference evidence="2" key="1">
    <citation type="submission" date="2022-09" db="EMBL/GenBank/DDBJ databases">
        <title>Novosphingobium sp. Nov., a polycyclic aromatic hydrocarbon-degrading bacterium isolated form mangrove sediments in HongKong.</title>
        <authorList>
            <person name="Hu Z."/>
        </authorList>
    </citation>
    <scope>NUCLEOTIDE SEQUENCE</scope>
    <source>
        <strain evidence="2">HK4-1</strain>
    </source>
</reference>
<comment type="caution">
    <text evidence="2">The sequence shown here is derived from an EMBL/GenBank/DDBJ whole genome shotgun (WGS) entry which is preliminary data.</text>
</comment>
<sequence>MFQYMIMPFNRYADFSGRSRRMEYWGFTLLNAIIISVFVIAAMGFNTSILSSSLEGARPDISGGVSIFLILGFIYILAVLIPSIAVTVRRLHDRDMSGWWYLGFIVLGALPVIGLIASLAMLVIMFLPGTAGPNRYGEDPKDPTGSSIFA</sequence>
<feature type="transmembrane region" description="Helical" evidence="1">
    <location>
        <begin position="100"/>
        <end position="127"/>
    </location>
</feature>
<evidence type="ECO:0000313" key="2">
    <source>
        <dbReference type="EMBL" id="MCT2398882.1"/>
    </source>
</evidence>
<evidence type="ECO:0000313" key="3">
    <source>
        <dbReference type="Proteomes" id="UP001165583"/>
    </source>
</evidence>
<dbReference type="PANTHER" id="PTHR34980">
    <property type="entry name" value="INNER MEMBRANE PROTEIN-RELATED-RELATED"/>
    <property type="match status" value="1"/>
</dbReference>
<feature type="transmembrane region" description="Helical" evidence="1">
    <location>
        <begin position="65"/>
        <end position="88"/>
    </location>
</feature>
<evidence type="ECO:0000256" key="1">
    <source>
        <dbReference type="SAM" id="Phobius"/>
    </source>
</evidence>
<proteinExistence type="predicted"/>
<keyword evidence="1" id="KW-0812">Transmembrane</keyword>
<dbReference type="Pfam" id="PF05656">
    <property type="entry name" value="DUF805"/>
    <property type="match status" value="1"/>
</dbReference>
<name>A0ABT2I250_9SPHN</name>
<dbReference type="EMBL" id="JANZXA010000002">
    <property type="protein sequence ID" value="MCT2398882.1"/>
    <property type="molecule type" value="Genomic_DNA"/>
</dbReference>
<dbReference type="PANTHER" id="PTHR34980:SF2">
    <property type="entry name" value="INNER MEMBRANE PROTEIN YHAH-RELATED"/>
    <property type="match status" value="1"/>
</dbReference>
<gene>
    <name evidence="2" type="ORF">NZK81_04940</name>
</gene>
<keyword evidence="3" id="KW-1185">Reference proteome</keyword>